<feature type="domain" description="HTH luxR-type" evidence="1">
    <location>
        <begin position="15"/>
        <end position="73"/>
    </location>
</feature>
<accession>X0WQI9</accession>
<dbReference type="InterPro" id="IPR036388">
    <property type="entry name" value="WH-like_DNA-bd_sf"/>
</dbReference>
<dbReference type="GO" id="GO:0006352">
    <property type="term" value="P:DNA-templated transcription initiation"/>
    <property type="evidence" value="ECO:0007669"/>
    <property type="project" value="InterPro"/>
</dbReference>
<dbReference type="AlphaFoldDB" id="X0WQI9"/>
<dbReference type="InterPro" id="IPR013324">
    <property type="entry name" value="RNA_pol_sigma_r3/r4-like"/>
</dbReference>
<evidence type="ECO:0000313" key="2">
    <source>
        <dbReference type="EMBL" id="GAG26798.1"/>
    </source>
</evidence>
<proteinExistence type="predicted"/>
<dbReference type="GO" id="GO:0003700">
    <property type="term" value="F:DNA-binding transcription factor activity"/>
    <property type="evidence" value="ECO:0007669"/>
    <property type="project" value="InterPro"/>
</dbReference>
<dbReference type="Pfam" id="PF04545">
    <property type="entry name" value="Sigma70_r4"/>
    <property type="match status" value="1"/>
</dbReference>
<comment type="caution">
    <text evidence="2">The sequence shown here is derived from an EMBL/GenBank/DDBJ whole genome shotgun (WGS) entry which is preliminary data.</text>
</comment>
<protein>
    <recommendedName>
        <fullName evidence="1">HTH luxR-type domain-containing protein</fullName>
    </recommendedName>
</protein>
<dbReference type="EMBL" id="BARS01032236">
    <property type="protein sequence ID" value="GAG26798.1"/>
    <property type="molecule type" value="Genomic_DNA"/>
</dbReference>
<evidence type="ECO:0000259" key="1">
    <source>
        <dbReference type="SMART" id="SM00421"/>
    </source>
</evidence>
<sequence>RLCRPALGGDGSADDDPLSPREREVISLVFDAGLTREQIARMFRIRETTVSSVLLTGLRKLKEQTSSAAVAAYLKLA</sequence>
<organism evidence="2">
    <name type="scientific">marine sediment metagenome</name>
    <dbReference type="NCBI Taxonomy" id="412755"/>
    <lineage>
        <taxon>unclassified sequences</taxon>
        <taxon>metagenomes</taxon>
        <taxon>ecological metagenomes</taxon>
    </lineage>
</organism>
<dbReference type="InterPro" id="IPR000792">
    <property type="entry name" value="Tscrpt_reg_LuxR_C"/>
</dbReference>
<gene>
    <name evidence="2" type="ORF">S01H1_50059</name>
</gene>
<dbReference type="Gene3D" id="1.10.10.10">
    <property type="entry name" value="Winged helix-like DNA-binding domain superfamily/Winged helix DNA-binding domain"/>
    <property type="match status" value="1"/>
</dbReference>
<reference evidence="2" key="1">
    <citation type="journal article" date="2014" name="Front. Microbiol.">
        <title>High frequency of phylogenetically diverse reductive dehalogenase-homologous genes in deep subseafloor sedimentary metagenomes.</title>
        <authorList>
            <person name="Kawai M."/>
            <person name="Futagami T."/>
            <person name="Toyoda A."/>
            <person name="Takaki Y."/>
            <person name="Nishi S."/>
            <person name="Hori S."/>
            <person name="Arai W."/>
            <person name="Tsubouchi T."/>
            <person name="Morono Y."/>
            <person name="Uchiyama I."/>
            <person name="Ito T."/>
            <person name="Fujiyama A."/>
            <person name="Inagaki F."/>
            <person name="Takami H."/>
        </authorList>
    </citation>
    <scope>NUCLEOTIDE SEQUENCE</scope>
    <source>
        <strain evidence="2">Expedition CK06-06</strain>
    </source>
</reference>
<dbReference type="SMART" id="SM00421">
    <property type="entry name" value="HTH_LUXR"/>
    <property type="match status" value="1"/>
</dbReference>
<dbReference type="InterPro" id="IPR007630">
    <property type="entry name" value="RNA_pol_sigma70_r4"/>
</dbReference>
<feature type="non-terminal residue" evidence="2">
    <location>
        <position position="1"/>
    </location>
</feature>
<dbReference type="SUPFAM" id="SSF88659">
    <property type="entry name" value="Sigma3 and sigma4 domains of RNA polymerase sigma factors"/>
    <property type="match status" value="1"/>
</dbReference>
<name>X0WQI9_9ZZZZ</name>